<evidence type="ECO:0000313" key="11">
    <source>
        <dbReference type="Proteomes" id="UP000673975"/>
    </source>
</evidence>
<dbReference type="EC" id="3.2.1.21" evidence="3"/>
<dbReference type="InterPro" id="IPR002772">
    <property type="entry name" value="Glyco_hydro_3_C"/>
</dbReference>
<keyword evidence="11" id="KW-1185">Reference proteome</keyword>
<dbReference type="InterPro" id="IPR017853">
    <property type="entry name" value="GH"/>
</dbReference>
<dbReference type="Gene3D" id="2.60.40.10">
    <property type="entry name" value="Immunoglobulins"/>
    <property type="match status" value="1"/>
</dbReference>
<dbReference type="AlphaFoldDB" id="A0A8J7RJ18"/>
<dbReference type="Pfam" id="PF00933">
    <property type="entry name" value="Glyco_hydro_3"/>
    <property type="match status" value="1"/>
</dbReference>
<feature type="compositionally biased region" description="Low complexity" evidence="7">
    <location>
        <begin position="27"/>
        <end position="39"/>
    </location>
</feature>
<keyword evidence="6" id="KW-0326">Glycosidase</keyword>
<evidence type="ECO:0000256" key="2">
    <source>
        <dbReference type="ARBA" id="ARBA00005336"/>
    </source>
</evidence>
<feature type="signal peptide" evidence="8">
    <location>
        <begin position="1"/>
        <end position="24"/>
    </location>
</feature>
<dbReference type="Proteomes" id="UP000673975">
    <property type="component" value="Unassembled WGS sequence"/>
</dbReference>
<dbReference type="InterPro" id="IPR036962">
    <property type="entry name" value="Glyco_hydro_3_N_sf"/>
</dbReference>
<dbReference type="Pfam" id="PF14310">
    <property type="entry name" value="Fn3-like"/>
    <property type="match status" value="1"/>
</dbReference>
<evidence type="ECO:0000256" key="1">
    <source>
        <dbReference type="ARBA" id="ARBA00000448"/>
    </source>
</evidence>
<dbReference type="FunFam" id="3.20.20.300:FF:000007">
    <property type="entry name" value="Lysosomal beta glucosidase"/>
    <property type="match status" value="1"/>
</dbReference>
<comment type="caution">
    <text evidence="10">The sequence shown here is derived from an EMBL/GenBank/DDBJ whole genome shotgun (WGS) entry which is preliminary data.</text>
</comment>
<dbReference type="InterPro" id="IPR036881">
    <property type="entry name" value="Glyco_hydro_3_C_sf"/>
</dbReference>
<name>A0A8J7RJ18_9BACT</name>
<reference evidence="10" key="1">
    <citation type="submission" date="2021-02" db="EMBL/GenBank/DDBJ databases">
        <title>Natronogracilivirga saccharolytica gen. nov. sp. nov. a new anaerobic, haloalkiliphilic carbohydrate-fermenting bacterium from soda lake and proposing of Cyclonatronumiaceae fam. nov. in the phylum Balneolaeota.</title>
        <authorList>
            <person name="Zhilina T.N."/>
            <person name="Sorokin D.Y."/>
            <person name="Zavarzina D.G."/>
            <person name="Toshchakov S.V."/>
            <person name="Kublanov I.V."/>
        </authorList>
    </citation>
    <scope>NUCLEOTIDE SEQUENCE</scope>
    <source>
        <strain evidence="10">Z-1702</strain>
    </source>
</reference>
<dbReference type="EMBL" id="JAFIDN010000005">
    <property type="protein sequence ID" value="MBP3192685.1"/>
    <property type="molecule type" value="Genomic_DNA"/>
</dbReference>
<dbReference type="InterPro" id="IPR026891">
    <property type="entry name" value="Fn3-like"/>
</dbReference>
<dbReference type="InterPro" id="IPR051915">
    <property type="entry name" value="Cellulose_Degrad_GH3"/>
</dbReference>
<sequence length="801" mass="89283">MQFLNKTMLVLALFLIASCGSAMNQTAADDGNGEDAAAGTEQAAHDQAETESVISAETREKVDGLIAEMTLEEKVGQMTQITLDVLGKGEDVYSSYEPFELDPEMMEKAFRTYQVGSVLNTANNRARTPEFWNELLSEIQGYAIEESGQDIPVIYGLDMIHGASYVDGATLFPQQIGMAATWNPELVRRAGEITAYETRATGVAWTFSPVLDLGVDPRWPRHWETFGEDPYLSEVLGYELVKGYEGEDNDIGNPYQIASCPKHFLGYSHTLSGRDRSPAWIPESQLREYHVPPFEGGGIDAGALTVMLNSGEINGIPFHSSKELITGLLKEEMGFEGFVLTDWQDIIYLYTRHRVAADYKDAVRMAINAGVDMSMVPYDFDFSRYLVELVNEGEVPMDRIDDAVRRILTVKVKMGLFETPYTVLDDYPEFASEAFADASRQTALESITLLKNEDNVLPLDPDISALIAGPAANTMRPLNGGWSYSWQGDLVDEFTEDYLTIYDAFSEKLGEGNVTLYETVRFDHDGAFDDEFVDDFDAFRQKAEDKDVIVLAVGENSYCEGEGDLDDLYLSDYQQKLVRVAAETGKPVVMVLAQGRPRIISKVEPLVPAIVNAYLPSNYGGEALVSLLFGESNFSGRLPYTYPRYPNKLIPYYHKHTENLELEGTPTGTQFYPQYEFGFGLSYSEFEYVSLSTDASSYGVDDIIEVTVEVQNVSDRDGKETVMLFSSQDYASITPPVKRLRDFEKIEIAAGATEEVTFRVPVSKLAFVNDNNEWIVEEGGFVLRVDGLEAPFTVTETQVVF</sequence>
<dbReference type="RefSeq" id="WP_210511614.1">
    <property type="nucleotide sequence ID" value="NZ_JAFIDN010000005.1"/>
</dbReference>
<accession>A0A8J7RJ18</accession>
<dbReference type="GO" id="GO:0008422">
    <property type="term" value="F:beta-glucosidase activity"/>
    <property type="evidence" value="ECO:0007669"/>
    <property type="project" value="UniProtKB-EC"/>
</dbReference>
<dbReference type="PROSITE" id="PS51257">
    <property type="entry name" value="PROKAR_LIPOPROTEIN"/>
    <property type="match status" value="1"/>
</dbReference>
<dbReference type="Gene3D" id="3.40.50.1700">
    <property type="entry name" value="Glycoside hydrolase family 3 C-terminal domain"/>
    <property type="match status" value="1"/>
</dbReference>
<dbReference type="PANTHER" id="PTHR30620">
    <property type="entry name" value="PERIPLASMIC BETA-GLUCOSIDASE-RELATED"/>
    <property type="match status" value="1"/>
</dbReference>
<dbReference type="InterPro" id="IPR001764">
    <property type="entry name" value="Glyco_hydro_3_N"/>
</dbReference>
<evidence type="ECO:0000256" key="5">
    <source>
        <dbReference type="ARBA" id="ARBA00022801"/>
    </source>
</evidence>
<keyword evidence="4 8" id="KW-0732">Signal</keyword>
<dbReference type="Gene3D" id="3.20.20.300">
    <property type="entry name" value="Glycoside hydrolase, family 3, N-terminal domain"/>
    <property type="match status" value="1"/>
</dbReference>
<protein>
    <recommendedName>
        <fullName evidence="3">beta-glucosidase</fullName>
        <ecNumber evidence="3">3.2.1.21</ecNumber>
    </recommendedName>
</protein>
<evidence type="ECO:0000256" key="8">
    <source>
        <dbReference type="SAM" id="SignalP"/>
    </source>
</evidence>
<evidence type="ECO:0000256" key="7">
    <source>
        <dbReference type="SAM" id="MobiDB-lite"/>
    </source>
</evidence>
<evidence type="ECO:0000256" key="6">
    <source>
        <dbReference type="ARBA" id="ARBA00023295"/>
    </source>
</evidence>
<evidence type="ECO:0000256" key="3">
    <source>
        <dbReference type="ARBA" id="ARBA00012744"/>
    </source>
</evidence>
<dbReference type="SUPFAM" id="SSF51445">
    <property type="entry name" value="(Trans)glycosidases"/>
    <property type="match status" value="1"/>
</dbReference>
<dbReference type="InterPro" id="IPR013783">
    <property type="entry name" value="Ig-like_fold"/>
</dbReference>
<dbReference type="Pfam" id="PF01915">
    <property type="entry name" value="Glyco_hydro_3_C"/>
    <property type="match status" value="1"/>
</dbReference>
<evidence type="ECO:0000313" key="10">
    <source>
        <dbReference type="EMBL" id="MBP3192685.1"/>
    </source>
</evidence>
<dbReference type="PANTHER" id="PTHR30620:SF16">
    <property type="entry name" value="LYSOSOMAL BETA GLUCOSIDASE"/>
    <property type="match status" value="1"/>
</dbReference>
<comment type="catalytic activity">
    <reaction evidence="1">
        <text>Hydrolysis of terminal, non-reducing beta-D-glucosyl residues with release of beta-D-glucose.</text>
        <dbReference type="EC" id="3.2.1.21"/>
    </reaction>
</comment>
<proteinExistence type="inferred from homology"/>
<feature type="region of interest" description="Disordered" evidence="7">
    <location>
        <begin position="25"/>
        <end position="53"/>
    </location>
</feature>
<dbReference type="GO" id="GO:0009251">
    <property type="term" value="P:glucan catabolic process"/>
    <property type="evidence" value="ECO:0007669"/>
    <property type="project" value="TreeGrafter"/>
</dbReference>
<comment type="similarity">
    <text evidence="2">Belongs to the glycosyl hydrolase 3 family.</text>
</comment>
<evidence type="ECO:0000259" key="9">
    <source>
        <dbReference type="SMART" id="SM01217"/>
    </source>
</evidence>
<gene>
    <name evidence="10" type="ORF">NATSA_08415</name>
</gene>
<organism evidence="10 11">
    <name type="scientific">Natronogracilivirga saccharolytica</name>
    <dbReference type="NCBI Taxonomy" id="2812953"/>
    <lineage>
        <taxon>Bacteria</taxon>
        <taxon>Pseudomonadati</taxon>
        <taxon>Balneolota</taxon>
        <taxon>Balneolia</taxon>
        <taxon>Balneolales</taxon>
        <taxon>Cyclonatronaceae</taxon>
        <taxon>Natronogracilivirga</taxon>
    </lineage>
</organism>
<feature type="domain" description="Fibronectin type III-like" evidence="9">
    <location>
        <begin position="720"/>
        <end position="789"/>
    </location>
</feature>
<evidence type="ECO:0000256" key="4">
    <source>
        <dbReference type="ARBA" id="ARBA00022729"/>
    </source>
</evidence>
<keyword evidence="5 10" id="KW-0378">Hydrolase</keyword>
<feature type="chain" id="PRO_5035254154" description="beta-glucosidase" evidence="8">
    <location>
        <begin position="25"/>
        <end position="801"/>
    </location>
</feature>
<dbReference type="SUPFAM" id="SSF52279">
    <property type="entry name" value="Beta-D-glucan exohydrolase, C-terminal domain"/>
    <property type="match status" value="1"/>
</dbReference>
<dbReference type="SMART" id="SM01217">
    <property type="entry name" value="Fn3_like"/>
    <property type="match status" value="1"/>
</dbReference>
<dbReference type="PRINTS" id="PR00133">
    <property type="entry name" value="GLHYDRLASE3"/>
</dbReference>